<gene>
    <name evidence="2" type="ORF">RDB_LOCUS97564</name>
</gene>
<evidence type="ECO:0000259" key="1">
    <source>
        <dbReference type="PROSITE" id="PS50181"/>
    </source>
</evidence>
<organism evidence="2 3">
    <name type="scientific">Rhizoctonia solani</name>
    <dbReference type="NCBI Taxonomy" id="456999"/>
    <lineage>
        <taxon>Eukaryota</taxon>
        <taxon>Fungi</taxon>
        <taxon>Dikarya</taxon>
        <taxon>Basidiomycota</taxon>
        <taxon>Agaricomycotina</taxon>
        <taxon>Agaricomycetes</taxon>
        <taxon>Cantharellales</taxon>
        <taxon>Ceratobasidiaceae</taxon>
        <taxon>Rhizoctonia</taxon>
    </lineage>
</organism>
<protein>
    <recommendedName>
        <fullName evidence="1">F-box domain-containing protein</fullName>
    </recommendedName>
</protein>
<feature type="domain" description="F-box" evidence="1">
    <location>
        <begin position="1"/>
        <end position="45"/>
    </location>
</feature>
<feature type="non-terminal residue" evidence="2">
    <location>
        <position position="1"/>
    </location>
</feature>
<reference evidence="2" key="1">
    <citation type="submission" date="2021-01" db="EMBL/GenBank/DDBJ databases">
        <authorList>
            <person name="Kaushik A."/>
        </authorList>
    </citation>
    <scope>NUCLEOTIDE SEQUENCE</scope>
    <source>
        <strain evidence="2">AG3-1AP</strain>
    </source>
</reference>
<evidence type="ECO:0000313" key="2">
    <source>
        <dbReference type="EMBL" id="CAE6479587.1"/>
    </source>
</evidence>
<dbReference type="Pfam" id="PF12937">
    <property type="entry name" value="F-box-like"/>
    <property type="match status" value="1"/>
</dbReference>
<dbReference type="CDD" id="cd09917">
    <property type="entry name" value="F-box_SF"/>
    <property type="match status" value="1"/>
</dbReference>
<dbReference type="SUPFAM" id="SSF81383">
    <property type="entry name" value="F-box domain"/>
    <property type="match status" value="1"/>
</dbReference>
<proteinExistence type="predicted"/>
<sequence length="352" mass="39308">MPLSRFPTEVILHVTSYLPHPSIISASLVCKAWRLVLLRTLYHSVKFVDDSHAVHFANTITLGGVAGLSHHISGLIKSLSIGSKSSIYTVGLELTHMEPCIIHFVLLRQFHCHIYLPAGENLEFLKLVQTQCPQLESVNLHIWGVDTVSEIESSQLTTLFGFRNLVKYSLCMRYIVWNIDRETLGPLKTLVFNCPYLESLKLDPSFEDFGLVTTYNLNVLPDLFGQDLTMPHLHTLHLCGNIEIHIASLLGPPAVGSYQFRDFLSRHPQIKDFKLGWSNFTGSWENDLHPNNLGHALPSLKCCSAPLFLCAQLACSAVGAQLEQLTVQDSVIMPVLPSEALPMPTLKVLHIK</sequence>
<dbReference type="Gene3D" id="3.80.10.10">
    <property type="entry name" value="Ribonuclease Inhibitor"/>
    <property type="match status" value="1"/>
</dbReference>
<dbReference type="InterPro" id="IPR032675">
    <property type="entry name" value="LRR_dom_sf"/>
</dbReference>
<dbReference type="InterPro" id="IPR036047">
    <property type="entry name" value="F-box-like_dom_sf"/>
</dbReference>
<dbReference type="PROSITE" id="PS50181">
    <property type="entry name" value="FBOX"/>
    <property type="match status" value="1"/>
</dbReference>
<accession>A0A8H3CGA2</accession>
<dbReference type="Proteomes" id="UP000663831">
    <property type="component" value="Unassembled WGS sequence"/>
</dbReference>
<comment type="caution">
    <text evidence="2">The sequence shown here is derived from an EMBL/GenBank/DDBJ whole genome shotgun (WGS) entry which is preliminary data.</text>
</comment>
<name>A0A8H3CGA2_9AGAM</name>
<evidence type="ECO:0000313" key="3">
    <source>
        <dbReference type="Proteomes" id="UP000663831"/>
    </source>
</evidence>
<dbReference type="EMBL" id="CAJMWV010003296">
    <property type="protein sequence ID" value="CAE6479587.1"/>
    <property type="molecule type" value="Genomic_DNA"/>
</dbReference>
<dbReference type="Gene3D" id="1.20.1280.50">
    <property type="match status" value="1"/>
</dbReference>
<dbReference type="InterPro" id="IPR001810">
    <property type="entry name" value="F-box_dom"/>
</dbReference>
<dbReference type="AlphaFoldDB" id="A0A8H3CGA2"/>